<dbReference type="PATRIC" id="fig|1236046.5.peg.1643"/>
<organism evidence="3 4">
    <name type="scientific">Mesotoga infera</name>
    <dbReference type="NCBI Taxonomy" id="1236046"/>
    <lineage>
        <taxon>Bacteria</taxon>
        <taxon>Thermotogati</taxon>
        <taxon>Thermotogota</taxon>
        <taxon>Thermotogae</taxon>
        <taxon>Kosmotogales</taxon>
        <taxon>Kosmotogaceae</taxon>
        <taxon>Mesotoga</taxon>
    </lineage>
</organism>
<dbReference type="EMBL" id="DQBS01000117">
    <property type="protein sequence ID" value="HCO69909.1"/>
    <property type="molecule type" value="Genomic_DNA"/>
</dbReference>
<dbReference type="SUPFAM" id="SSF52218">
    <property type="entry name" value="Flavoproteins"/>
    <property type="match status" value="1"/>
</dbReference>
<comment type="caution">
    <text evidence="3">The sequence shown here is derived from an EMBL/GenBank/DDBJ whole genome shotgun (WGS) entry which is preliminary data.</text>
</comment>
<evidence type="ECO:0000313" key="3">
    <source>
        <dbReference type="EMBL" id="KUK85588.1"/>
    </source>
</evidence>
<dbReference type="InterPro" id="IPR008254">
    <property type="entry name" value="Flavodoxin/NO_synth"/>
</dbReference>
<evidence type="ECO:0000313" key="2">
    <source>
        <dbReference type="EMBL" id="HCO69909.1"/>
    </source>
</evidence>
<dbReference type="EMBL" id="LGGW01000200">
    <property type="protein sequence ID" value="KUK85588.1"/>
    <property type="molecule type" value="Genomic_DNA"/>
</dbReference>
<reference evidence="2 5" key="3">
    <citation type="journal article" date="2018" name="Nat. Biotechnol.">
        <title>A standardized bacterial taxonomy based on genome phylogeny substantially revises the tree of life.</title>
        <authorList>
            <person name="Parks D.H."/>
            <person name="Chuvochina M."/>
            <person name="Waite D.W."/>
            <person name="Rinke C."/>
            <person name="Skarshewski A."/>
            <person name="Chaumeil P.A."/>
            <person name="Hugenholtz P."/>
        </authorList>
    </citation>
    <scope>NUCLEOTIDE SEQUENCE [LARGE SCALE GENOMIC DNA]</scope>
    <source>
        <strain evidence="2">UBA9905</strain>
    </source>
</reference>
<dbReference type="InterPro" id="IPR029039">
    <property type="entry name" value="Flavoprotein-like_sf"/>
</dbReference>
<dbReference type="AlphaFoldDB" id="A0A101HZR5"/>
<proteinExistence type="predicted"/>
<name>A0A101HZR5_9BACT</name>
<dbReference type="Pfam" id="PF12724">
    <property type="entry name" value="Flavodoxin_5"/>
    <property type="match status" value="1"/>
</dbReference>
<dbReference type="InterPro" id="IPR026816">
    <property type="entry name" value="Flavodoxin_dom"/>
</dbReference>
<reference evidence="3" key="1">
    <citation type="journal article" date="2015" name="MBio">
        <title>Genome-resolved metagenomic analysis reveals roles for candidate phyla and other microbial community members in biogeochemical transformations in oil reservoirs.</title>
        <authorList>
            <person name="Hu P."/>
            <person name="Tom L."/>
            <person name="Singh A."/>
            <person name="Thomas B.C."/>
            <person name="Baker B.J."/>
            <person name="Piceno Y.M."/>
            <person name="Andersen G.L."/>
            <person name="Banfield J.F."/>
        </authorList>
    </citation>
    <scope>NUCLEOTIDE SEQUENCE [LARGE SCALE GENOMIC DNA]</scope>
    <source>
        <strain evidence="3">46_70</strain>
    </source>
</reference>
<sequence>MKIGIIAYSKTGNTLYVAEKLRDKLISEGKEASVVRLRSETPDLERYEGLVFCSPVNGGAPADPMKSYLATMKSLQGKRVALMATGLFPASMGRKQTLKYMKSVCKDKGAEIVGEGSVGWWSFGREKKIEKLVEDLSSFFL</sequence>
<evidence type="ECO:0000313" key="4">
    <source>
        <dbReference type="Proteomes" id="UP000055014"/>
    </source>
</evidence>
<dbReference type="GO" id="GO:0010181">
    <property type="term" value="F:FMN binding"/>
    <property type="evidence" value="ECO:0007669"/>
    <property type="project" value="InterPro"/>
</dbReference>
<gene>
    <name evidence="2" type="ORF">DIT26_04890</name>
    <name evidence="3" type="ORF">XE02_1499</name>
</gene>
<evidence type="ECO:0000313" key="5">
    <source>
        <dbReference type="Proteomes" id="UP000264215"/>
    </source>
</evidence>
<accession>A0A101HZR5</accession>
<dbReference type="Proteomes" id="UP000264215">
    <property type="component" value="Unassembled WGS sequence"/>
</dbReference>
<reference evidence="4" key="2">
    <citation type="journal article" date="2015" name="MBio">
        <title>Genome-Resolved Metagenomic Analysis Reveals Roles for Candidate Phyla and Other Microbial Community Members in Biogeochemical Transformations in Oil Reservoirs.</title>
        <authorList>
            <person name="Hu P."/>
            <person name="Tom L."/>
            <person name="Singh A."/>
            <person name="Thomas B.C."/>
            <person name="Baker B.J."/>
            <person name="Piceno Y.M."/>
            <person name="Andersen G.L."/>
            <person name="Banfield J.F."/>
        </authorList>
    </citation>
    <scope>NUCLEOTIDE SEQUENCE [LARGE SCALE GENOMIC DNA]</scope>
</reference>
<dbReference type="Gene3D" id="3.40.50.360">
    <property type="match status" value="1"/>
</dbReference>
<dbReference type="PROSITE" id="PS50902">
    <property type="entry name" value="FLAVODOXIN_LIKE"/>
    <property type="match status" value="1"/>
</dbReference>
<dbReference type="Proteomes" id="UP000055014">
    <property type="component" value="Unassembled WGS sequence"/>
</dbReference>
<protein>
    <submittedName>
        <fullName evidence="2 3">Flavodoxin</fullName>
    </submittedName>
</protein>
<feature type="domain" description="Flavodoxin-like" evidence="1">
    <location>
        <begin position="3"/>
        <end position="141"/>
    </location>
</feature>
<evidence type="ECO:0000259" key="1">
    <source>
        <dbReference type="PROSITE" id="PS50902"/>
    </source>
</evidence>